<sequence>MKSMQSIAYLVITLLTVANCANIVIPPRGNYIYEKFATCHDTWHIDLNFIANGYTSFLTVPYSYCEGDINTPIASLNWPLNVVDKVYFNDVLKYGHLDQSGVCFLFTNNYDRPLNIAFEINIKCQPDIKERIEKYSLSFIGIMFVIVVVFAQWCSGLR</sequence>
<feature type="transmembrane region" description="Helical" evidence="1">
    <location>
        <begin position="135"/>
        <end position="154"/>
    </location>
</feature>
<evidence type="ECO:0000256" key="1">
    <source>
        <dbReference type="SAM" id="Phobius"/>
    </source>
</evidence>
<reference evidence="2" key="1">
    <citation type="submission" date="2018-10" db="EMBL/GenBank/DDBJ databases">
        <title>Hidden diversity of soil giant viruses.</title>
        <authorList>
            <person name="Schulz F."/>
            <person name="Alteio L."/>
            <person name="Goudeau D."/>
            <person name="Ryan E.M."/>
            <person name="Malmstrom R.R."/>
            <person name="Blanchard J."/>
            <person name="Woyke T."/>
        </authorList>
    </citation>
    <scope>NUCLEOTIDE SEQUENCE</scope>
    <source>
        <strain evidence="2">FNV1</strain>
    </source>
</reference>
<evidence type="ECO:0000313" key="2">
    <source>
        <dbReference type="EMBL" id="AYV79165.1"/>
    </source>
</evidence>
<keyword evidence="1" id="KW-1133">Transmembrane helix</keyword>
<organism evidence="2">
    <name type="scientific">Faunusvirus sp</name>
    <dbReference type="NCBI Taxonomy" id="2487766"/>
    <lineage>
        <taxon>Viruses</taxon>
        <taxon>Varidnaviria</taxon>
        <taxon>Bamfordvirae</taxon>
        <taxon>Nucleocytoviricota</taxon>
        <taxon>Megaviricetes</taxon>
        <taxon>Imitervirales</taxon>
        <taxon>Mimiviridae</taxon>
    </lineage>
</organism>
<proteinExistence type="predicted"/>
<dbReference type="EMBL" id="MK072135">
    <property type="protein sequence ID" value="AYV79165.1"/>
    <property type="molecule type" value="Genomic_DNA"/>
</dbReference>
<accession>A0A3G4ZWA3</accession>
<keyword evidence="1" id="KW-0812">Transmembrane</keyword>
<protein>
    <submittedName>
        <fullName evidence="2">Uncharacterized protein</fullName>
    </submittedName>
</protein>
<keyword evidence="1" id="KW-0472">Membrane</keyword>
<gene>
    <name evidence="2" type="ORF">Faunusvirus4_6</name>
</gene>
<name>A0A3G4ZWA3_9VIRU</name>